<dbReference type="Pfam" id="PF02636">
    <property type="entry name" value="Methyltransf_28"/>
    <property type="match status" value="1"/>
</dbReference>
<name>A0A2R8BND7_9RHOB</name>
<keyword evidence="1" id="KW-0489">Methyltransferase</keyword>
<sequence length="365" mass="38958">MALAAASDVTALAKILARRIATSGPLTLADYMAECLLHPKYGYYATRDPLGASGDFTTSPEISQIFGEMIGLCLAQCWIDRDRPIPFTLAELGPGRGTLMADIVRTIRTVPGMSEAGRIHFVEASPALRARQAQTLEGLEPTWHDRVDELPDGPLFLVANEFFDALPIRQFERREGGWAERQVALAGGALALSLGPVTDYPALRTRRPDTTPGDVVELCPALPAIAGDIAGRIAEAGGVALIVDYGDWRSLGDTFQAVRSHETSDPLATPGEADLTAHVDFEALSCAFRDAGAAATGMTPQGVFLERLGVTERARRLADRLSGSALKAHVAAHRRLTHPEEMGSLFKAIACYPDGTPPPPGLDPA</sequence>
<dbReference type="SUPFAM" id="SSF53335">
    <property type="entry name" value="S-adenosyl-L-methionine-dependent methyltransferases"/>
    <property type="match status" value="1"/>
</dbReference>
<organism evidence="3 4">
    <name type="scientific">Albidovulum aquaemixtae</name>
    <dbReference type="NCBI Taxonomy" id="1542388"/>
    <lineage>
        <taxon>Bacteria</taxon>
        <taxon>Pseudomonadati</taxon>
        <taxon>Pseudomonadota</taxon>
        <taxon>Alphaproteobacteria</taxon>
        <taxon>Rhodobacterales</taxon>
        <taxon>Paracoccaceae</taxon>
        <taxon>Albidovulum</taxon>
    </lineage>
</organism>
<dbReference type="InterPro" id="IPR038375">
    <property type="entry name" value="NDUFAF7_sf"/>
</dbReference>
<dbReference type="Proteomes" id="UP000244924">
    <property type="component" value="Unassembled WGS sequence"/>
</dbReference>
<dbReference type="GO" id="GO:0032259">
    <property type="term" value="P:methylation"/>
    <property type="evidence" value="ECO:0007669"/>
    <property type="project" value="UniProtKB-KW"/>
</dbReference>
<gene>
    <name evidence="3" type="ORF">DEA8626_03990</name>
</gene>
<dbReference type="Gene3D" id="3.40.50.12710">
    <property type="match status" value="1"/>
</dbReference>
<reference evidence="3 4" key="1">
    <citation type="submission" date="2018-03" db="EMBL/GenBank/DDBJ databases">
        <authorList>
            <person name="Keele B.F."/>
        </authorList>
    </citation>
    <scope>NUCLEOTIDE SEQUENCE [LARGE SCALE GENOMIC DNA]</scope>
    <source>
        <strain evidence="3 4">CECT 8626</strain>
    </source>
</reference>
<evidence type="ECO:0000256" key="1">
    <source>
        <dbReference type="ARBA" id="ARBA00022603"/>
    </source>
</evidence>
<accession>A0A2R8BND7</accession>
<proteinExistence type="predicted"/>
<evidence type="ECO:0000256" key="2">
    <source>
        <dbReference type="ARBA" id="ARBA00022679"/>
    </source>
</evidence>
<evidence type="ECO:0000313" key="3">
    <source>
        <dbReference type="EMBL" id="SPH24957.1"/>
    </source>
</evidence>
<dbReference type="PANTHER" id="PTHR12049">
    <property type="entry name" value="PROTEIN ARGININE METHYLTRANSFERASE NDUFAF7, MITOCHONDRIAL"/>
    <property type="match status" value="1"/>
</dbReference>
<evidence type="ECO:0000313" key="4">
    <source>
        <dbReference type="Proteomes" id="UP000244924"/>
    </source>
</evidence>
<protein>
    <submittedName>
        <fullName evidence="3">Uncharacterized protein</fullName>
    </submittedName>
</protein>
<dbReference type="AlphaFoldDB" id="A0A2R8BND7"/>
<keyword evidence="4" id="KW-1185">Reference proteome</keyword>
<dbReference type="InterPro" id="IPR029063">
    <property type="entry name" value="SAM-dependent_MTases_sf"/>
</dbReference>
<dbReference type="GO" id="GO:0035243">
    <property type="term" value="F:protein-arginine omega-N symmetric methyltransferase activity"/>
    <property type="evidence" value="ECO:0007669"/>
    <property type="project" value="TreeGrafter"/>
</dbReference>
<keyword evidence="2" id="KW-0808">Transferase</keyword>
<dbReference type="RefSeq" id="WP_245890943.1">
    <property type="nucleotide sequence ID" value="NZ_OMOQ01000006.1"/>
</dbReference>
<dbReference type="InterPro" id="IPR003788">
    <property type="entry name" value="NDUFAF7"/>
</dbReference>
<dbReference type="PANTHER" id="PTHR12049:SF7">
    <property type="entry name" value="PROTEIN ARGININE METHYLTRANSFERASE NDUFAF7, MITOCHONDRIAL"/>
    <property type="match status" value="1"/>
</dbReference>
<dbReference type="EMBL" id="OMOQ01000006">
    <property type="protein sequence ID" value="SPH24957.1"/>
    <property type="molecule type" value="Genomic_DNA"/>
</dbReference>